<feature type="binding site" evidence="5">
    <location>
        <position position="105"/>
    </location>
    <ligand>
        <name>a divalent metal cation</name>
        <dbReference type="ChEBI" id="CHEBI:60240"/>
        <label>1</label>
    </ligand>
</feature>
<evidence type="ECO:0000313" key="7">
    <source>
        <dbReference type="Proteomes" id="UP000823914"/>
    </source>
</evidence>
<evidence type="ECO:0000256" key="4">
    <source>
        <dbReference type="ARBA" id="ARBA00022723"/>
    </source>
</evidence>
<dbReference type="Pfam" id="PF01784">
    <property type="entry name" value="DUF34_NIF3"/>
    <property type="match status" value="1"/>
</dbReference>
<accession>A0A9E2NZF3</accession>
<organism evidence="6 7">
    <name type="scientific">Candidatus Treponema excrementipullorum</name>
    <dbReference type="NCBI Taxonomy" id="2838768"/>
    <lineage>
        <taxon>Bacteria</taxon>
        <taxon>Pseudomonadati</taxon>
        <taxon>Spirochaetota</taxon>
        <taxon>Spirochaetia</taxon>
        <taxon>Spirochaetales</taxon>
        <taxon>Treponemataceae</taxon>
        <taxon>Treponema</taxon>
    </lineage>
</organism>
<comment type="caution">
    <text evidence="6">The sequence shown here is derived from an EMBL/GenBank/DDBJ whole genome shotgun (WGS) entry which is preliminary data.</text>
</comment>
<dbReference type="PANTHER" id="PTHR13799:SF14">
    <property type="entry name" value="GTP CYCLOHYDROLASE 1 TYPE 2 HOMOLOG"/>
    <property type="match status" value="1"/>
</dbReference>
<evidence type="ECO:0000256" key="5">
    <source>
        <dbReference type="PIRSR" id="PIRSR602678-1"/>
    </source>
</evidence>
<sequence length="255" mass="28010">MTLQELDTYFRSFLKIENFSADPSLNGIQIENSDPCTKEIKKVAFAVDACQATFDRAVQLHADLLFVHHGIFWGQCETVTGTQYRRLKTLLDNDVALYACHIPLDANELVGNNYGLARRLGLQNIQAFGVWHGMTLGAAGEFEEPITIDKLERMLFPQGEKALHILPFGKKEIKTVAIISGGAGGDMDQAVAAGYDAYITGEIGHEEYHKALESKINLIAGGHYQTETVGVSLVMEKLAQDTGLETVFIHVPTGL</sequence>
<keyword evidence="4 5" id="KW-0479">Metal-binding</keyword>
<dbReference type="EMBL" id="JAHLFV010000209">
    <property type="protein sequence ID" value="MBU3850711.1"/>
    <property type="molecule type" value="Genomic_DNA"/>
</dbReference>
<dbReference type="InterPro" id="IPR036069">
    <property type="entry name" value="DUF34/NIF3_sf"/>
</dbReference>
<dbReference type="InterPro" id="IPR002678">
    <property type="entry name" value="DUF34/NIF3"/>
</dbReference>
<dbReference type="GO" id="GO:0005737">
    <property type="term" value="C:cytoplasm"/>
    <property type="evidence" value="ECO:0007669"/>
    <property type="project" value="TreeGrafter"/>
</dbReference>
<dbReference type="FunFam" id="3.40.1390.30:FF:000001">
    <property type="entry name" value="GTP cyclohydrolase 1 type 2"/>
    <property type="match status" value="1"/>
</dbReference>
<comment type="similarity">
    <text evidence="1">Belongs to the GTP cyclohydrolase I type 2/NIF3 family.</text>
</comment>
<name>A0A9E2NZF3_9SPIR</name>
<dbReference type="Gene3D" id="3.40.1390.30">
    <property type="entry name" value="NIF3 (NGG1p interacting factor 3)-like"/>
    <property type="match status" value="2"/>
</dbReference>
<dbReference type="PANTHER" id="PTHR13799">
    <property type="entry name" value="NGG1 INTERACTING FACTOR 3"/>
    <property type="match status" value="1"/>
</dbReference>
<evidence type="ECO:0000256" key="2">
    <source>
        <dbReference type="ARBA" id="ARBA00011643"/>
    </source>
</evidence>
<dbReference type="Proteomes" id="UP000823914">
    <property type="component" value="Unassembled WGS sequence"/>
</dbReference>
<feature type="binding site" evidence="5">
    <location>
        <position position="227"/>
    </location>
    <ligand>
        <name>a divalent metal cation</name>
        <dbReference type="ChEBI" id="CHEBI:60240"/>
        <label>1</label>
    </ligand>
</feature>
<dbReference type="GO" id="GO:0046872">
    <property type="term" value="F:metal ion binding"/>
    <property type="evidence" value="ECO:0007669"/>
    <property type="project" value="UniProtKB-KW"/>
</dbReference>
<comment type="subunit">
    <text evidence="2">Homohexamer.</text>
</comment>
<dbReference type="AlphaFoldDB" id="A0A9E2NZF3"/>
<feature type="binding site" evidence="5">
    <location>
        <position position="69"/>
    </location>
    <ligand>
        <name>a divalent metal cation</name>
        <dbReference type="ChEBI" id="CHEBI:60240"/>
        <label>1</label>
    </ligand>
</feature>
<evidence type="ECO:0000313" key="6">
    <source>
        <dbReference type="EMBL" id="MBU3850711.1"/>
    </source>
</evidence>
<dbReference type="SUPFAM" id="SSF102705">
    <property type="entry name" value="NIF3 (NGG1p interacting factor 3)-like"/>
    <property type="match status" value="1"/>
</dbReference>
<proteinExistence type="inferred from homology"/>
<feature type="binding site" evidence="5">
    <location>
        <position position="223"/>
    </location>
    <ligand>
        <name>a divalent metal cation</name>
        <dbReference type="ChEBI" id="CHEBI:60240"/>
        <label>1</label>
    </ligand>
</feature>
<evidence type="ECO:0000256" key="1">
    <source>
        <dbReference type="ARBA" id="ARBA00006964"/>
    </source>
</evidence>
<feature type="binding site" evidence="5">
    <location>
        <position position="68"/>
    </location>
    <ligand>
        <name>a divalent metal cation</name>
        <dbReference type="ChEBI" id="CHEBI:60240"/>
        <label>1</label>
    </ligand>
</feature>
<dbReference type="NCBIfam" id="TIGR00486">
    <property type="entry name" value="YbgI_SA1388"/>
    <property type="match status" value="1"/>
</dbReference>
<reference evidence="6" key="1">
    <citation type="journal article" date="2021" name="PeerJ">
        <title>Extensive microbial diversity within the chicken gut microbiome revealed by metagenomics and culture.</title>
        <authorList>
            <person name="Gilroy R."/>
            <person name="Ravi A."/>
            <person name="Getino M."/>
            <person name="Pursley I."/>
            <person name="Horton D.L."/>
            <person name="Alikhan N.F."/>
            <person name="Baker D."/>
            <person name="Gharbi K."/>
            <person name="Hall N."/>
            <person name="Watson M."/>
            <person name="Adriaenssens E.M."/>
            <person name="Foster-Nyarko E."/>
            <person name="Jarju S."/>
            <person name="Secka A."/>
            <person name="Antonio M."/>
            <person name="Oren A."/>
            <person name="Chaudhuri R.R."/>
            <person name="La Ragione R."/>
            <person name="Hildebrand F."/>
            <person name="Pallen M.J."/>
        </authorList>
    </citation>
    <scope>NUCLEOTIDE SEQUENCE</scope>
    <source>
        <strain evidence="6">Gambia15-2214</strain>
    </source>
</reference>
<evidence type="ECO:0000256" key="3">
    <source>
        <dbReference type="ARBA" id="ARBA00022112"/>
    </source>
</evidence>
<gene>
    <name evidence="6" type="ORF">IAA16_09105</name>
</gene>
<protein>
    <recommendedName>
        <fullName evidence="3">GTP cyclohydrolase 1 type 2 homolog</fullName>
    </recommendedName>
</protein>
<reference evidence="6" key="2">
    <citation type="submission" date="2021-04" db="EMBL/GenBank/DDBJ databases">
        <authorList>
            <person name="Gilroy R."/>
        </authorList>
    </citation>
    <scope>NUCLEOTIDE SEQUENCE</scope>
    <source>
        <strain evidence="6">Gambia15-2214</strain>
    </source>
</reference>